<sequence length="83" mass="9508">MFISLTHKGHLTLRVPKKLLKQFSTLVPNASEATKIIPTLLPKERREKSTEANPRLKRALKNREKLTNKLTLLGVFQTYRPSA</sequence>
<reference evidence="2" key="1">
    <citation type="submission" date="2016-11" db="UniProtKB">
        <authorList>
            <consortium name="WormBaseParasite"/>
        </authorList>
    </citation>
    <scope>IDENTIFICATION</scope>
</reference>
<name>A0A1I7X9B7_HETBA</name>
<evidence type="ECO:0000313" key="1">
    <source>
        <dbReference type="Proteomes" id="UP000095283"/>
    </source>
</evidence>
<dbReference type="AlphaFoldDB" id="A0A1I7X9B7"/>
<protein>
    <submittedName>
        <fullName evidence="2">Ribonuclease P protein component</fullName>
    </submittedName>
</protein>
<evidence type="ECO:0000313" key="2">
    <source>
        <dbReference type="WBParaSite" id="Hba_13983"/>
    </source>
</evidence>
<proteinExistence type="predicted"/>
<keyword evidence="1" id="KW-1185">Reference proteome</keyword>
<organism evidence="1 2">
    <name type="scientific">Heterorhabditis bacteriophora</name>
    <name type="common">Entomopathogenic nematode worm</name>
    <dbReference type="NCBI Taxonomy" id="37862"/>
    <lineage>
        <taxon>Eukaryota</taxon>
        <taxon>Metazoa</taxon>
        <taxon>Ecdysozoa</taxon>
        <taxon>Nematoda</taxon>
        <taxon>Chromadorea</taxon>
        <taxon>Rhabditida</taxon>
        <taxon>Rhabditina</taxon>
        <taxon>Rhabditomorpha</taxon>
        <taxon>Strongyloidea</taxon>
        <taxon>Heterorhabditidae</taxon>
        <taxon>Heterorhabditis</taxon>
    </lineage>
</organism>
<accession>A0A1I7X9B7</accession>
<dbReference type="WBParaSite" id="Hba_13983">
    <property type="protein sequence ID" value="Hba_13983"/>
    <property type="gene ID" value="Hba_13983"/>
</dbReference>
<dbReference type="Proteomes" id="UP000095283">
    <property type="component" value="Unplaced"/>
</dbReference>